<gene>
    <name evidence="1" type="ORF">FC093_02710</name>
</gene>
<organism evidence="1 2">
    <name type="scientific">Ilyomonas limi</name>
    <dbReference type="NCBI Taxonomy" id="2575867"/>
    <lineage>
        <taxon>Bacteria</taxon>
        <taxon>Pseudomonadati</taxon>
        <taxon>Bacteroidota</taxon>
        <taxon>Chitinophagia</taxon>
        <taxon>Chitinophagales</taxon>
        <taxon>Chitinophagaceae</taxon>
        <taxon>Ilyomonas</taxon>
    </lineage>
</organism>
<keyword evidence="2" id="KW-1185">Reference proteome</keyword>
<dbReference type="Proteomes" id="UP000305848">
    <property type="component" value="Unassembled WGS sequence"/>
</dbReference>
<evidence type="ECO:0000313" key="1">
    <source>
        <dbReference type="EMBL" id="TKK71941.1"/>
    </source>
</evidence>
<evidence type="ECO:0008006" key="3">
    <source>
        <dbReference type="Google" id="ProtNLM"/>
    </source>
</evidence>
<name>A0A4U3L9F1_9BACT</name>
<protein>
    <recommendedName>
        <fullName evidence="3">GNAT family N-acetyltransferase</fullName>
    </recommendedName>
</protein>
<sequence>METVTDIRIRAFRATEEPETCRRYIQGHRKVLSIYGIENITSNTDDWLYNPSIFVIVVESADGEKLYGGARVQAVDGITPLPLEDATGDMDSRIYEVVSKYARNGVAEASGLWNSREVAGLGIGSLFPSRCAIVILEQLGLSALLTLSSPATVRFNQWLGLRPLVEVGNQGTFYYPKLDLIATACVMENAATLEDAHPREREKLLYLRSNLQCNITEKSPFKNLFVNVHYDLTIASADKNEFKIQYDFEDLKSRHIKDKAKP</sequence>
<comment type="caution">
    <text evidence="1">The sequence shown here is derived from an EMBL/GenBank/DDBJ whole genome shotgun (WGS) entry which is preliminary data.</text>
</comment>
<dbReference type="OrthoDB" id="660041at2"/>
<evidence type="ECO:0000313" key="2">
    <source>
        <dbReference type="Proteomes" id="UP000305848"/>
    </source>
</evidence>
<dbReference type="RefSeq" id="WP_137260181.1">
    <property type="nucleotide sequence ID" value="NZ_SZQL01000001.1"/>
</dbReference>
<reference evidence="1 2" key="1">
    <citation type="submission" date="2019-05" db="EMBL/GenBank/DDBJ databases">
        <title>Panacibacter sp. strain 17mud1-8 Genome sequencing and assembly.</title>
        <authorList>
            <person name="Chhetri G."/>
        </authorList>
    </citation>
    <scope>NUCLEOTIDE SEQUENCE [LARGE SCALE GENOMIC DNA]</scope>
    <source>
        <strain evidence="1 2">17mud1-8</strain>
    </source>
</reference>
<dbReference type="AlphaFoldDB" id="A0A4U3L9F1"/>
<proteinExistence type="predicted"/>
<dbReference type="EMBL" id="SZQL01000001">
    <property type="protein sequence ID" value="TKK71941.1"/>
    <property type="molecule type" value="Genomic_DNA"/>
</dbReference>
<accession>A0A4U3L9F1</accession>